<dbReference type="Proteomes" id="UP000515734">
    <property type="component" value="Chromosome"/>
</dbReference>
<evidence type="ECO:0000313" key="2">
    <source>
        <dbReference type="EMBL" id="BCI53340.1"/>
    </source>
</evidence>
<evidence type="ECO:0000256" key="1">
    <source>
        <dbReference type="SAM" id="SignalP"/>
    </source>
</evidence>
<keyword evidence="1" id="KW-0732">Signal</keyword>
<gene>
    <name evidence="2" type="ORF">NIIDNTM18_26180</name>
</gene>
<organism evidence="2 3">
    <name type="scientific">Mycolicibacterium litorale</name>
    <dbReference type="NCBI Taxonomy" id="758802"/>
    <lineage>
        <taxon>Bacteria</taxon>
        <taxon>Bacillati</taxon>
        <taxon>Actinomycetota</taxon>
        <taxon>Actinomycetes</taxon>
        <taxon>Mycobacteriales</taxon>
        <taxon>Mycobacteriaceae</taxon>
        <taxon>Mycolicibacterium</taxon>
    </lineage>
</organism>
<dbReference type="AlphaFoldDB" id="A0A6S6P9G4"/>
<dbReference type="EMBL" id="AP023287">
    <property type="protein sequence ID" value="BCI53340.1"/>
    <property type="molecule type" value="Genomic_DNA"/>
</dbReference>
<proteinExistence type="predicted"/>
<feature type="chain" id="PRO_5027774442" description="Serine/threonine protein kinase" evidence="1">
    <location>
        <begin position="37"/>
        <end position="143"/>
    </location>
</feature>
<name>A0A6S6P9G4_9MYCO</name>
<reference evidence="2 3" key="1">
    <citation type="submission" date="2020-07" db="EMBL/GenBank/DDBJ databases">
        <title>Complete genome sequence of Mycolicibacterium litorale like strain isolated from cardiac implantable electronic device infection.</title>
        <authorList>
            <person name="Fukano H."/>
            <person name="Miyama H."/>
            <person name="Hoshino Y."/>
        </authorList>
    </citation>
    <scope>NUCLEOTIDE SEQUENCE [LARGE SCALE GENOMIC DNA]</scope>
    <source>
        <strain evidence="2 3">NIIDNTM18</strain>
    </source>
</reference>
<protein>
    <recommendedName>
        <fullName evidence="4">Serine/threonine protein kinase</fullName>
    </recommendedName>
</protein>
<feature type="signal peptide" evidence="1">
    <location>
        <begin position="1"/>
        <end position="36"/>
    </location>
</feature>
<evidence type="ECO:0008006" key="4">
    <source>
        <dbReference type="Google" id="ProtNLM"/>
    </source>
</evidence>
<sequence>MAATPTSAWVTRSKHLAGSAALALMGAVGVAATAAAAPPTEFPTDDRGFVGTAAYCQGAAVATAFGRTRDALVAICSGPDGQLQYRGVRLDDDAALMLTAAAAPDGFTAENDGVVYRVSATELIVTSGDTTVHRQPMIEYRRP</sequence>
<accession>A0A6S6P9G4</accession>
<evidence type="ECO:0000313" key="3">
    <source>
        <dbReference type="Proteomes" id="UP000515734"/>
    </source>
</evidence>